<name>A0A918IKL7_9RHOB</name>
<accession>A0A918IKL7</accession>
<reference evidence="1" key="1">
    <citation type="journal article" date="2014" name="Int. J. Syst. Evol. Microbiol.">
        <title>Complete genome sequence of Corynebacterium casei LMG S-19264T (=DSM 44701T), isolated from a smear-ripened cheese.</title>
        <authorList>
            <consortium name="US DOE Joint Genome Institute (JGI-PGF)"/>
            <person name="Walter F."/>
            <person name="Albersmeier A."/>
            <person name="Kalinowski J."/>
            <person name="Ruckert C."/>
        </authorList>
    </citation>
    <scope>NUCLEOTIDE SEQUENCE</scope>
    <source>
        <strain evidence="1">KCTC 23714</strain>
    </source>
</reference>
<gene>
    <name evidence="1" type="ORF">GCM10011452_00700</name>
</gene>
<protein>
    <submittedName>
        <fullName evidence="1">Uncharacterized protein</fullName>
    </submittedName>
</protein>
<comment type="caution">
    <text evidence="1">The sequence shown here is derived from an EMBL/GenBank/DDBJ whole genome shotgun (WGS) entry which is preliminary data.</text>
</comment>
<sequence>MTQKQSLSAAPVPPVALTALLEEMRALMCILPARSMGGVTPGRAEDLACDLDVAMEAGFDDLPI</sequence>
<dbReference type="EMBL" id="BMYQ01000001">
    <property type="protein sequence ID" value="GGW21218.1"/>
    <property type="molecule type" value="Genomic_DNA"/>
</dbReference>
<dbReference type="RefSeq" id="WP_189631826.1">
    <property type="nucleotide sequence ID" value="NZ_BMYQ01000001.1"/>
</dbReference>
<organism evidence="1 2">
    <name type="scientific">Gemmobacter lanyuensis</name>
    <dbReference type="NCBI Taxonomy" id="1054497"/>
    <lineage>
        <taxon>Bacteria</taxon>
        <taxon>Pseudomonadati</taxon>
        <taxon>Pseudomonadota</taxon>
        <taxon>Alphaproteobacteria</taxon>
        <taxon>Rhodobacterales</taxon>
        <taxon>Paracoccaceae</taxon>
        <taxon>Gemmobacter</taxon>
    </lineage>
</organism>
<evidence type="ECO:0000313" key="1">
    <source>
        <dbReference type="EMBL" id="GGW21218.1"/>
    </source>
</evidence>
<proteinExistence type="predicted"/>
<dbReference type="AlphaFoldDB" id="A0A918IKL7"/>
<keyword evidence="2" id="KW-1185">Reference proteome</keyword>
<reference evidence="1" key="2">
    <citation type="submission" date="2020-09" db="EMBL/GenBank/DDBJ databases">
        <authorList>
            <person name="Sun Q."/>
            <person name="Kim S."/>
        </authorList>
    </citation>
    <scope>NUCLEOTIDE SEQUENCE</scope>
    <source>
        <strain evidence="1">KCTC 23714</strain>
    </source>
</reference>
<evidence type="ECO:0000313" key="2">
    <source>
        <dbReference type="Proteomes" id="UP000628984"/>
    </source>
</evidence>
<dbReference type="Proteomes" id="UP000628984">
    <property type="component" value="Unassembled WGS sequence"/>
</dbReference>